<dbReference type="eggNOG" id="COG4856">
    <property type="taxonomic scope" value="Bacteria"/>
</dbReference>
<dbReference type="InterPro" id="IPR012505">
    <property type="entry name" value="YbbR"/>
</dbReference>
<protein>
    <recommendedName>
        <fullName evidence="3">YbbR-like protein</fullName>
    </recommendedName>
</protein>
<dbReference type="Proteomes" id="UP000005561">
    <property type="component" value="Unassembled WGS sequence"/>
</dbReference>
<keyword evidence="2" id="KW-1185">Reference proteome</keyword>
<dbReference type="AlphaFoldDB" id="C6LFK6"/>
<dbReference type="Gene3D" id="2.170.120.30">
    <property type="match status" value="2"/>
</dbReference>
<dbReference type="RefSeq" id="WP_006862200.1">
    <property type="nucleotide sequence ID" value="NZ_ACCL02000010.1"/>
</dbReference>
<reference evidence="1" key="1">
    <citation type="submission" date="2009-07" db="EMBL/GenBank/DDBJ databases">
        <authorList>
            <person name="Weinstock G."/>
            <person name="Sodergren E."/>
            <person name="Clifton S."/>
            <person name="Fulton L."/>
            <person name="Fulton B."/>
            <person name="Courtney L."/>
            <person name="Fronick C."/>
            <person name="Harrison M."/>
            <person name="Strong C."/>
            <person name="Farmer C."/>
            <person name="Delahaunty K."/>
            <person name="Markovic C."/>
            <person name="Hall O."/>
            <person name="Minx P."/>
            <person name="Tomlinson C."/>
            <person name="Mitreva M."/>
            <person name="Nelson J."/>
            <person name="Hou S."/>
            <person name="Wollam A."/>
            <person name="Pepin K.H."/>
            <person name="Johnson M."/>
            <person name="Bhonagiri V."/>
            <person name="Nash W.E."/>
            <person name="Warren W."/>
            <person name="Chinwalla A."/>
            <person name="Mardis E.R."/>
            <person name="Wilson R.K."/>
        </authorList>
    </citation>
    <scope>NUCLEOTIDE SEQUENCE [LARGE SCALE GENOMIC DNA]</scope>
    <source>
        <strain evidence="1">DSM 14469</strain>
    </source>
</reference>
<comment type="caution">
    <text evidence="1">The sequence shown here is derived from an EMBL/GenBank/DDBJ whole genome shotgun (WGS) entry which is preliminary data.</text>
</comment>
<dbReference type="Gene3D" id="2.170.120.40">
    <property type="entry name" value="YbbR-like domain"/>
    <property type="match status" value="2"/>
</dbReference>
<name>C6LFK6_9FIRM</name>
<dbReference type="OrthoDB" id="2111604at2"/>
<dbReference type="EMBL" id="ACCL02000010">
    <property type="protein sequence ID" value="EET60591.1"/>
    <property type="molecule type" value="Genomic_DNA"/>
</dbReference>
<organism evidence="1 2">
    <name type="scientific">Marvinbryantia formatexigens DSM 14469</name>
    <dbReference type="NCBI Taxonomy" id="478749"/>
    <lineage>
        <taxon>Bacteria</taxon>
        <taxon>Bacillati</taxon>
        <taxon>Bacillota</taxon>
        <taxon>Clostridia</taxon>
        <taxon>Lachnospirales</taxon>
        <taxon>Lachnospiraceae</taxon>
        <taxon>Marvinbryantia</taxon>
    </lineage>
</organism>
<evidence type="ECO:0008006" key="3">
    <source>
        <dbReference type="Google" id="ProtNLM"/>
    </source>
</evidence>
<gene>
    <name evidence="1" type="ORF">BRYFOR_07409</name>
</gene>
<dbReference type="STRING" id="168384.SAMN05660368_02083"/>
<sequence length="440" mass="47824">MKYKLTRNIGLKLLSVLTACLIWLVVMDSNDPEKQQVYRNIPVTIKNQDTITNANKTYTVVDGTDKVSVYVTARRSVRSRLSTASFTVRADLENYNEAIGSVPLEVTCSDPSVAQEDMRIQPASMKIELEDKVEQTFGIAATVSGNTAKGFEVGKTTVLTGDTIKIAGPESLIDIIGKVTVPVDVTYMSEDSIQQLPVRIEDKNGAELTNSQWSNLELKNMDGVVLKDNLAEVGIEVWRIYGEIELQAELTGAPADGYEVTDVSISPSTVNLTASASAIEKIGTTLKLTDTLDISGASENKEFTVDLSNTLSQYDEVRLEADVSSAVVVTVTIDEVGSKTIEFPVSELTLRNAPSGKRLIFSPTDQLAINIRSTDELLDGIGVEDIRAEIDLEKCQSNGSYTLPVTVTLPEGCELGAEVTIVVNVEDEEREAEGELQTEE</sequence>
<evidence type="ECO:0000313" key="2">
    <source>
        <dbReference type="Proteomes" id="UP000005561"/>
    </source>
</evidence>
<dbReference type="Pfam" id="PF07949">
    <property type="entry name" value="YbbR"/>
    <property type="match status" value="3"/>
</dbReference>
<accession>C6LFK6</accession>
<dbReference type="InterPro" id="IPR053154">
    <property type="entry name" value="c-di-AMP_regulator"/>
</dbReference>
<dbReference type="PANTHER" id="PTHR37804:SF1">
    <property type="entry name" value="CDAA REGULATORY PROTEIN CDAR"/>
    <property type="match status" value="1"/>
</dbReference>
<dbReference type="PANTHER" id="PTHR37804">
    <property type="entry name" value="CDAA REGULATORY PROTEIN CDAR"/>
    <property type="match status" value="1"/>
</dbReference>
<proteinExistence type="predicted"/>
<evidence type="ECO:0000313" key="1">
    <source>
        <dbReference type="EMBL" id="EET60591.1"/>
    </source>
</evidence>